<dbReference type="InterPro" id="IPR017932">
    <property type="entry name" value="GATase_2_dom"/>
</dbReference>
<organism evidence="3 4">
    <name type="scientific">Magnetofaba australis IT-1</name>
    <dbReference type="NCBI Taxonomy" id="1434232"/>
    <lineage>
        <taxon>Bacteria</taxon>
        <taxon>Pseudomonadati</taxon>
        <taxon>Pseudomonadota</taxon>
        <taxon>Magnetococcia</taxon>
        <taxon>Magnetococcales</taxon>
        <taxon>Magnetococcaceae</taxon>
        <taxon>Magnetofaba</taxon>
    </lineage>
</organism>
<dbReference type="Pfam" id="PF13230">
    <property type="entry name" value="GATase_4"/>
    <property type="match status" value="1"/>
</dbReference>
<dbReference type="PANTHER" id="PTHR42824:SF1">
    <property type="entry name" value="GLUTAMINE AMIDOTRANSFERASE YAFJ-RELATED"/>
    <property type="match status" value="1"/>
</dbReference>
<dbReference type="Proteomes" id="UP000194003">
    <property type="component" value="Unassembled WGS sequence"/>
</dbReference>
<reference evidence="3 4" key="1">
    <citation type="journal article" date="2016" name="BMC Genomics">
        <title>Combined genomic and structural analyses of a cultured magnetotactic bacterium reveals its niche adaptation to a dynamic environment.</title>
        <authorList>
            <person name="Araujo A.C."/>
            <person name="Morillo V."/>
            <person name="Cypriano J."/>
            <person name="Teixeira L.C."/>
            <person name="Leao P."/>
            <person name="Lyra S."/>
            <person name="Almeida L.G."/>
            <person name="Bazylinski D.A."/>
            <person name="Vasconcellos A.T."/>
            <person name="Abreu F."/>
            <person name="Lins U."/>
        </authorList>
    </citation>
    <scope>NUCLEOTIDE SEQUENCE [LARGE SCALE GENOMIC DNA]</scope>
    <source>
        <strain evidence="3 4">IT-1</strain>
    </source>
</reference>
<feature type="domain" description="Glutamine amidotransferase type-2" evidence="2">
    <location>
        <begin position="2"/>
        <end position="278"/>
    </location>
</feature>
<keyword evidence="1 3" id="KW-0315">Glutamine amidotransferase</keyword>
<gene>
    <name evidence="3" type="ORF">MAIT1_04097</name>
</gene>
<dbReference type="InterPro" id="IPR026869">
    <property type="entry name" value="EgtC-like"/>
</dbReference>
<keyword evidence="4" id="KW-1185">Reference proteome</keyword>
<dbReference type="PROSITE" id="PS51278">
    <property type="entry name" value="GATASE_TYPE_2"/>
    <property type="match status" value="1"/>
</dbReference>
<sequence>MCELFGMSARLPTTVRLSLERFARHGGAEGPHKDGWGIAYYEDGDALLLREAQSASSSGFARFVEDYEMHSELVISHIRKATQGGIALRNTQPFAREMAAHRHIFAHNGELPGIEQVGCFHLERFFPVGDTDSEYAFCSLMERMRKLWQGHGDAPGPIPSLQARLDVVRQFAEDISPLGQANFLYSDGYVLFAHSHIRRQDSGEISAPGLHLLCRVCDGRPSQHGKQSKLTGLELGPGVSGRPNRIEKQAAALVASVPLSDERWRPLPEGEVIALSKGRLIARANAQPT</sequence>
<comment type="caution">
    <text evidence="3">The sequence shown here is derived from an EMBL/GenBank/DDBJ whole genome shotgun (WGS) entry which is preliminary data.</text>
</comment>
<dbReference type="PANTHER" id="PTHR42824">
    <property type="entry name" value="GLUTAMINE AMIDOTRANSFERASE"/>
    <property type="match status" value="1"/>
</dbReference>
<evidence type="ECO:0000313" key="3">
    <source>
        <dbReference type="EMBL" id="OSM04230.1"/>
    </source>
</evidence>
<dbReference type="InterPro" id="IPR029055">
    <property type="entry name" value="Ntn_hydrolases_N"/>
</dbReference>
<evidence type="ECO:0000256" key="1">
    <source>
        <dbReference type="ARBA" id="ARBA00022962"/>
    </source>
</evidence>
<keyword evidence="3" id="KW-0808">Transferase</keyword>
<dbReference type="EMBL" id="LVJN01000019">
    <property type="protein sequence ID" value="OSM04230.1"/>
    <property type="molecule type" value="Genomic_DNA"/>
</dbReference>
<name>A0A1Y2K4G1_9PROT</name>
<dbReference type="STRING" id="1434232.MAIT1_04097"/>
<protein>
    <submittedName>
        <fullName evidence="3">Putative glutamine amidotransferase, class-II</fullName>
    </submittedName>
</protein>
<dbReference type="OrthoDB" id="9804310at2"/>
<dbReference type="AlphaFoldDB" id="A0A1Y2K4G1"/>
<dbReference type="Gene3D" id="3.60.20.10">
    <property type="entry name" value="Glutamine Phosphoribosylpyrophosphate, subunit 1, domain 1"/>
    <property type="match status" value="1"/>
</dbReference>
<dbReference type="RefSeq" id="WP_085442332.1">
    <property type="nucleotide sequence ID" value="NZ_LVJN01000019.1"/>
</dbReference>
<evidence type="ECO:0000313" key="4">
    <source>
        <dbReference type="Proteomes" id="UP000194003"/>
    </source>
</evidence>
<dbReference type="CDD" id="cd01908">
    <property type="entry name" value="YafJ"/>
    <property type="match status" value="1"/>
</dbReference>
<evidence type="ECO:0000259" key="2">
    <source>
        <dbReference type="PROSITE" id="PS51278"/>
    </source>
</evidence>
<dbReference type="GO" id="GO:0016740">
    <property type="term" value="F:transferase activity"/>
    <property type="evidence" value="ECO:0007669"/>
    <property type="project" value="UniProtKB-KW"/>
</dbReference>
<dbReference type="SUPFAM" id="SSF56235">
    <property type="entry name" value="N-terminal nucleophile aminohydrolases (Ntn hydrolases)"/>
    <property type="match status" value="1"/>
</dbReference>
<accession>A0A1Y2K4G1</accession>
<proteinExistence type="predicted"/>